<sequence>MRFSYYITVTAGIVNFAFTEEELCEDGWTRRERAVGRVCIKVVVEPKPIEFADAQNRCISENAHLAGIESNDEREFITQEAMLKISNLTKDTIGVWVAGVRRDNCRGSDWMNHPGCAEQSFEWIDPLVTGTNRFIFVESRPDGVMRDDIQQDCLFLTIFPSIHGLLDDQFCITQCYNLEMMCYVYIVSYVCVKMAGQI</sequence>
<organism evidence="2 3">
    <name type="scientific">Caenorhabditis bovis</name>
    <dbReference type="NCBI Taxonomy" id="2654633"/>
    <lineage>
        <taxon>Eukaryota</taxon>
        <taxon>Metazoa</taxon>
        <taxon>Ecdysozoa</taxon>
        <taxon>Nematoda</taxon>
        <taxon>Chromadorea</taxon>
        <taxon>Rhabditida</taxon>
        <taxon>Rhabditina</taxon>
        <taxon>Rhabditomorpha</taxon>
        <taxon>Rhabditoidea</taxon>
        <taxon>Rhabditidae</taxon>
        <taxon>Peloderinae</taxon>
        <taxon>Caenorhabditis</taxon>
    </lineage>
</organism>
<dbReference type="PANTHER" id="PTHR23124">
    <property type="entry name" value="C-TYPE LECTIN DOMAIN-CONTAINING PROTEIN-RELATED-RELATED"/>
    <property type="match status" value="1"/>
</dbReference>
<dbReference type="AlphaFoldDB" id="A0A8S1EWI4"/>
<keyword evidence="3" id="KW-1185">Reference proteome</keyword>
<evidence type="ECO:0000313" key="2">
    <source>
        <dbReference type="EMBL" id="CAB3403872.1"/>
    </source>
</evidence>
<dbReference type="InterPro" id="IPR001304">
    <property type="entry name" value="C-type_lectin-like"/>
</dbReference>
<evidence type="ECO:0000313" key="3">
    <source>
        <dbReference type="Proteomes" id="UP000494206"/>
    </source>
</evidence>
<dbReference type="PROSITE" id="PS50041">
    <property type="entry name" value="C_TYPE_LECTIN_2"/>
    <property type="match status" value="1"/>
</dbReference>
<dbReference type="Proteomes" id="UP000494206">
    <property type="component" value="Unassembled WGS sequence"/>
</dbReference>
<accession>A0A8S1EWI4</accession>
<dbReference type="Gene3D" id="3.10.100.10">
    <property type="entry name" value="Mannose-Binding Protein A, subunit A"/>
    <property type="match status" value="1"/>
</dbReference>
<dbReference type="InterPro" id="IPR016186">
    <property type="entry name" value="C-type_lectin-like/link_sf"/>
</dbReference>
<dbReference type="CDD" id="cd00037">
    <property type="entry name" value="CLECT"/>
    <property type="match status" value="1"/>
</dbReference>
<dbReference type="EMBL" id="CADEPM010000004">
    <property type="protein sequence ID" value="CAB3403872.1"/>
    <property type="molecule type" value="Genomic_DNA"/>
</dbReference>
<comment type="caution">
    <text evidence="2">The sequence shown here is derived from an EMBL/GenBank/DDBJ whole genome shotgun (WGS) entry which is preliminary data.</text>
</comment>
<feature type="domain" description="C-type lectin" evidence="1">
    <location>
        <begin position="35"/>
        <end position="171"/>
    </location>
</feature>
<dbReference type="SMART" id="SM00034">
    <property type="entry name" value="CLECT"/>
    <property type="match status" value="1"/>
</dbReference>
<reference evidence="2 3" key="1">
    <citation type="submission" date="2020-04" db="EMBL/GenBank/DDBJ databases">
        <authorList>
            <person name="Laetsch R D."/>
            <person name="Stevens L."/>
            <person name="Kumar S."/>
            <person name="Blaxter L. M."/>
        </authorList>
    </citation>
    <scope>NUCLEOTIDE SEQUENCE [LARGE SCALE GENOMIC DNA]</scope>
</reference>
<gene>
    <name evidence="2" type="ORF">CBOVIS_LOCUS6282</name>
</gene>
<proteinExistence type="predicted"/>
<protein>
    <recommendedName>
        <fullName evidence="1">C-type lectin domain-containing protein</fullName>
    </recommendedName>
</protein>
<dbReference type="OrthoDB" id="5807131at2759"/>
<dbReference type="InterPro" id="IPR016187">
    <property type="entry name" value="CTDL_fold"/>
</dbReference>
<evidence type="ECO:0000259" key="1">
    <source>
        <dbReference type="PROSITE" id="PS50041"/>
    </source>
</evidence>
<dbReference type="SUPFAM" id="SSF56436">
    <property type="entry name" value="C-type lectin-like"/>
    <property type="match status" value="1"/>
</dbReference>
<name>A0A8S1EWI4_9PELO</name>